<dbReference type="GO" id="GO:0005737">
    <property type="term" value="C:cytoplasm"/>
    <property type="evidence" value="ECO:0007669"/>
    <property type="project" value="TreeGrafter"/>
</dbReference>
<dbReference type="InterPro" id="IPR039915">
    <property type="entry name" value="TACC"/>
</dbReference>
<gene>
    <name evidence="3" type="ORF">M406DRAFT_217187</name>
</gene>
<protein>
    <recommendedName>
        <fullName evidence="5">Kinetoplast-associated protein KAP</fullName>
    </recommendedName>
</protein>
<feature type="compositionally biased region" description="Low complexity" evidence="2">
    <location>
        <begin position="575"/>
        <end position="597"/>
    </location>
</feature>
<dbReference type="InterPro" id="IPR024312">
    <property type="entry name" value="TACC_fungi"/>
</dbReference>
<dbReference type="OrthoDB" id="5367584at2759"/>
<dbReference type="EMBL" id="MU032352">
    <property type="protein sequence ID" value="KAF3761119.1"/>
    <property type="molecule type" value="Genomic_DNA"/>
</dbReference>
<organism evidence="3 4">
    <name type="scientific">Cryphonectria parasitica (strain ATCC 38755 / EP155)</name>
    <dbReference type="NCBI Taxonomy" id="660469"/>
    <lineage>
        <taxon>Eukaryota</taxon>
        <taxon>Fungi</taxon>
        <taxon>Dikarya</taxon>
        <taxon>Ascomycota</taxon>
        <taxon>Pezizomycotina</taxon>
        <taxon>Sordariomycetes</taxon>
        <taxon>Sordariomycetidae</taxon>
        <taxon>Diaporthales</taxon>
        <taxon>Cryphonectriaceae</taxon>
        <taxon>Cryphonectria-Endothia species complex</taxon>
        <taxon>Cryphonectria</taxon>
    </lineage>
</organism>
<feature type="compositionally biased region" description="Polar residues" evidence="2">
    <location>
        <begin position="660"/>
        <end position="671"/>
    </location>
</feature>
<keyword evidence="4" id="KW-1185">Reference proteome</keyword>
<evidence type="ECO:0008006" key="5">
    <source>
        <dbReference type="Google" id="ProtNLM"/>
    </source>
</evidence>
<feature type="compositionally biased region" description="Polar residues" evidence="2">
    <location>
        <begin position="1"/>
        <end position="14"/>
    </location>
</feature>
<name>A0A9P5CJ91_CRYP1</name>
<evidence type="ECO:0000313" key="3">
    <source>
        <dbReference type="EMBL" id="KAF3761119.1"/>
    </source>
</evidence>
<sequence>ASSNQENHYNSSSPLKDKRRSRIMSGSEMSPLKMLQRNNNTTVDERLMPPNSPRKSISPMRRFPVRVNTGESTPRGGGGGGGGGGRPHQGQVQEREMSLDEAIAQNPGVRHAIEIFEDTLDSMGDEGDDEDTDTGLNTDDNNNHDESMADETMLSEFSTFSAIPNMTTFARLGGRTPTQMAQDATRGSNTTTNLLDFTDSLRFPGGRSSSPTRSMTAAAAAAAAAADGNKKTPQRQGIANLLDFEIPPMPTPRSVPSISARELESLKSNFMSEISSLRATLSGKEAEAASLKTALMDAEKRAGESGEQLREERSMREHYSEEKETWEKRGREMETVLRQVKEEIMTTQREREALEARLEESEGRREAAEMMAQEAESKMAAMRASKVVGADGNGNNNVTSPGGGGALKSPKTTASQREIEMAVEKVARELHAAYKSKHEAKVAALKKNYENRWDKKIREMEAKIDELTRENEELRVGRDATLTKVEIEAGERRDQAVRDTAEIKGLHAEVERLQAVLKTVQGDNDSLRRQLEVERVEKGELVTLAEELMQMQSNQTTMLAAQEAEQREATPEPPAAAAQYHQQQHQQHQQHQQYRRQPTPSGFRNSMIGRPGGMSSGLKAPSKIGGGGPGAAHQRAPSNVGGSGLVRPGSGLARPGGLMSSIQQMGSYRGR</sequence>
<dbReference type="PANTHER" id="PTHR13924">
    <property type="entry name" value="TRANSFORMING ACIDIC COILED-COIL CONTAINING PROTEIN 1/2"/>
    <property type="match status" value="1"/>
</dbReference>
<feature type="region of interest" description="Disordered" evidence="2">
    <location>
        <begin position="179"/>
        <end position="212"/>
    </location>
</feature>
<feature type="region of interest" description="Disordered" evidence="2">
    <location>
        <begin position="121"/>
        <end position="146"/>
    </location>
</feature>
<keyword evidence="1" id="KW-0175">Coiled coil</keyword>
<feature type="region of interest" description="Disordered" evidence="2">
    <location>
        <begin position="1"/>
        <end position="96"/>
    </location>
</feature>
<feature type="compositionally biased region" description="Gly residues" evidence="2">
    <location>
        <begin position="75"/>
        <end position="87"/>
    </location>
</feature>
<feature type="non-terminal residue" evidence="3">
    <location>
        <position position="671"/>
    </location>
</feature>
<feature type="region of interest" description="Disordered" evidence="2">
    <location>
        <begin position="301"/>
        <end position="326"/>
    </location>
</feature>
<feature type="coiled-coil region" evidence="1">
    <location>
        <begin position="450"/>
        <end position="477"/>
    </location>
</feature>
<feature type="compositionally biased region" description="Polar residues" evidence="2">
    <location>
        <begin position="179"/>
        <end position="195"/>
    </location>
</feature>
<accession>A0A9P5CJ91</accession>
<evidence type="ECO:0000256" key="2">
    <source>
        <dbReference type="SAM" id="MobiDB-lite"/>
    </source>
</evidence>
<feature type="region of interest" description="Disordered" evidence="2">
    <location>
        <begin position="558"/>
        <end position="671"/>
    </location>
</feature>
<evidence type="ECO:0000313" key="4">
    <source>
        <dbReference type="Proteomes" id="UP000803844"/>
    </source>
</evidence>
<dbReference type="Pfam" id="PF12709">
    <property type="entry name" value="Fungal_TACC"/>
    <property type="match status" value="1"/>
</dbReference>
<feature type="non-terminal residue" evidence="3">
    <location>
        <position position="1"/>
    </location>
</feature>
<feature type="compositionally biased region" description="Acidic residues" evidence="2">
    <location>
        <begin position="121"/>
        <end position="133"/>
    </location>
</feature>
<dbReference type="GO" id="GO:0007052">
    <property type="term" value="P:mitotic spindle organization"/>
    <property type="evidence" value="ECO:0007669"/>
    <property type="project" value="InterPro"/>
</dbReference>
<dbReference type="Proteomes" id="UP000803844">
    <property type="component" value="Unassembled WGS sequence"/>
</dbReference>
<reference evidence="3" key="1">
    <citation type="journal article" date="2020" name="Phytopathology">
        <title>Genome sequence of the chestnut blight fungus Cryphonectria parasitica EP155: A fundamental resource for an archetypical invasive plant pathogen.</title>
        <authorList>
            <person name="Crouch J.A."/>
            <person name="Dawe A."/>
            <person name="Aerts A."/>
            <person name="Barry K."/>
            <person name="Churchill A.C.L."/>
            <person name="Grimwood J."/>
            <person name="Hillman B."/>
            <person name="Milgroom M.G."/>
            <person name="Pangilinan J."/>
            <person name="Smith M."/>
            <person name="Salamov A."/>
            <person name="Schmutz J."/>
            <person name="Yadav J."/>
            <person name="Grigoriev I.V."/>
            <person name="Nuss D."/>
        </authorList>
    </citation>
    <scope>NUCLEOTIDE SEQUENCE</scope>
    <source>
        <strain evidence="3">EP155</strain>
    </source>
</reference>
<evidence type="ECO:0000256" key="1">
    <source>
        <dbReference type="SAM" id="Coils"/>
    </source>
</evidence>
<comment type="caution">
    <text evidence="3">The sequence shown here is derived from an EMBL/GenBank/DDBJ whole genome shotgun (WGS) entry which is preliminary data.</text>
</comment>
<dbReference type="AlphaFoldDB" id="A0A9P5CJ91"/>
<proteinExistence type="predicted"/>
<feature type="region of interest" description="Disordered" evidence="2">
    <location>
        <begin position="390"/>
        <end position="413"/>
    </location>
</feature>
<dbReference type="RefSeq" id="XP_040772098.1">
    <property type="nucleotide sequence ID" value="XM_040915498.1"/>
</dbReference>
<dbReference type="PANTHER" id="PTHR13924:SF10">
    <property type="entry name" value="TRANSFORMING ACIDIC COILED-COIL PROTEIN, ISOFORM K"/>
    <property type="match status" value="1"/>
</dbReference>
<dbReference type="GeneID" id="63832627"/>